<feature type="transmembrane region" description="Helical" evidence="8">
    <location>
        <begin position="120"/>
        <end position="143"/>
    </location>
</feature>
<dbReference type="Pfam" id="PF06808">
    <property type="entry name" value="DctM"/>
    <property type="match status" value="1"/>
</dbReference>
<protein>
    <recommendedName>
        <fullName evidence="9">TRAP C4-dicarboxylate transport system permease DctM subunit domain-containing protein</fullName>
    </recommendedName>
</protein>
<evidence type="ECO:0000313" key="11">
    <source>
        <dbReference type="Proteomes" id="UP000253420"/>
    </source>
</evidence>
<dbReference type="PANTHER" id="PTHR33362">
    <property type="entry name" value="SIALIC ACID TRAP TRANSPORTER PERMEASE PROTEIN SIAT-RELATED"/>
    <property type="match status" value="1"/>
</dbReference>
<comment type="subcellular location">
    <subcellularLocation>
        <location evidence="1 7">Cell inner membrane</location>
        <topology evidence="1 7">Multi-pass membrane protein</topology>
    </subcellularLocation>
</comment>
<evidence type="ECO:0000256" key="3">
    <source>
        <dbReference type="ARBA" id="ARBA00022519"/>
    </source>
</evidence>
<gene>
    <name evidence="10" type="ORF">DUT91_21645</name>
</gene>
<keyword evidence="11" id="KW-1185">Reference proteome</keyword>
<keyword evidence="6 8" id="KW-0472">Membrane</keyword>
<name>A0A368JXA4_9HYPH</name>
<dbReference type="AlphaFoldDB" id="A0A368JXA4"/>
<feature type="transmembrane region" description="Helical" evidence="8">
    <location>
        <begin position="88"/>
        <end position="108"/>
    </location>
</feature>
<evidence type="ECO:0000256" key="8">
    <source>
        <dbReference type="SAM" id="Phobius"/>
    </source>
</evidence>
<evidence type="ECO:0000256" key="6">
    <source>
        <dbReference type="ARBA" id="ARBA00023136"/>
    </source>
</evidence>
<keyword evidence="4 8" id="KW-0812">Transmembrane</keyword>
<accession>A0A368JXA4</accession>
<dbReference type="Proteomes" id="UP000253420">
    <property type="component" value="Unassembled WGS sequence"/>
</dbReference>
<evidence type="ECO:0000256" key="7">
    <source>
        <dbReference type="RuleBase" id="RU369079"/>
    </source>
</evidence>
<keyword evidence="2" id="KW-1003">Cell membrane</keyword>
<evidence type="ECO:0000256" key="4">
    <source>
        <dbReference type="ARBA" id="ARBA00022692"/>
    </source>
</evidence>
<sequence>MANLRQKRRLRMAGACPRFHPTESRRAFRRSDSSPVLEGLVPPAPAVDDQCVVSIPWHVLRGRVGHHLTTPLLLPVATQLGIVRSVNLTIAGFTPPVGTMMFITIAIAKVRMEDYVKECWSFLIALAAALLLITFCPGQVMFLPNAFM</sequence>
<evidence type="ECO:0000256" key="2">
    <source>
        <dbReference type="ARBA" id="ARBA00022475"/>
    </source>
</evidence>
<dbReference type="GO" id="GO:0005886">
    <property type="term" value="C:plasma membrane"/>
    <property type="evidence" value="ECO:0007669"/>
    <property type="project" value="UniProtKB-SubCell"/>
</dbReference>
<evidence type="ECO:0000256" key="1">
    <source>
        <dbReference type="ARBA" id="ARBA00004429"/>
    </source>
</evidence>
<keyword evidence="7" id="KW-0813">Transport</keyword>
<organism evidence="10 11">
    <name type="scientific">Phyllobacterium salinisoli</name>
    <dbReference type="NCBI Taxonomy" id="1899321"/>
    <lineage>
        <taxon>Bacteria</taxon>
        <taxon>Pseudomonadati</taxon>
        <taxon>Pseudomonadota</taxon>
        <taxon>Alphaproteobacteria</taxon>
        <taxon>Hyphomicrobiales</taxon>
        <taxon>Phyllobacteriaceae</taxon>
        <taxon>Phyllobacterium</taxon>
    </lineage>
</organism>
<dbReference type="PANTHER" id="PTHR33362:SF4">
    <property type="entry name" value="2,3-DIKETO-L-GULONATE TRAP TRANSPORTER LARGE PERMEASE PROTEIN YIAN"/>
    <property type="match status" value="1"/>
</dbReference>
<evidence type="ECO:0000256" key="5">
    <source>
        <dbReference type="ARBA" id="ARBA00022989"/>
    </source>
</evidence>
<dbReference type="InterPro" id="IPR010656">
    <property type="entry name" value="DctM"/>
</dbReference>
<proteinExistence type="predicted"/>
<dbReference type="EMBL" id="QOZG01000014">
    <property type="protein sequence ID" value="RCS21789.1"/>
    <property type="molecule type" value="Genomic_DNA"/>
</dbReference>
<dbReference type="InterPro" id="IPR004681">
    <property type="entry name" value="TRAP_DctM"/>
</dbReference>
<feature type="domain" description="TRAP C4-dicarboxylate transport system permease DctM subunit" evidence="9">
    <location>
        <begin position="68"/>
        <end position="137"/>
    </location>
</feature>
<keyword evidence="5 8" id="KW-1133">Transmembrane helix</keyword>
<comment type="function">
    <text evidence="7">Part of the tripartite ATP-independent periplasmic (TRAP) transport system.</text>
</comment>
<keyword evidence="3 7" id="KW-0997">Cell inner membrane</keyword>
<reference evidence="10 11" key="1">
    <citation type="submission" date="2018-07" db="EMBL/GenBank/DDBJ databases">
        <title>The draft genome of Phyllobacterium salinisoli.</title>
        <authorList>
            <person name="Liu L."/>
            <person name="Li L."/>
            <person name="Zhang X."/>
            <person name="Liang L."/>
        </authorList>
    </citation>
    <scope>NUCLEOTIDE SEQUENCE [LARGE SCALE GENOMIC DNA]</scope>
    <source>
        <strain evidence="10 11">LLAN61</strain>
    </source>
</reference>
<evidence type="ECO:0000259" key="9">
    <source>
        <dbReference type="Pfam" id="PF06808"/>
    </source>
</evidence>
<comment type="caution">
    <text evidence="10">The sequence shown here is derived from an EMBL/GenBank/DDBJ whole genome shotgun (WGS) entry which is preliminary data.</text>
</comment>
<evidence type="ECO:0000313" key="10">
    <source>
        <dbReference type="EMBL" id="RCS21789.1"/>
    </source>
</evidence>
<dbReference type="GO" id="GO:0022857">
    <property type="term" value="F:transmembrane transporter activity"/>
    <property type="evidence" value="ECO:0007669"/>
    <property type="project" value="UniProtKB-UniRule"/>
</dbReference>